<comment type="similarity">
    <text evidence="7 15">In the N-terminal section; belongs to the PRA-CH family.</text>
</comment>
<dbReference type="NCBIfam" id="TIGR03188">
    <property type="entry name" value="histidine_hisI"/>
    <property type="match status" value="1"/>
</dbReference>
<keyword evidence="14 15" id="KW-0511">Multifunctional enzyme</keyword>
<dbReference type="InterPro" id="IPR021130">
    <property type="entry name" value="PRib-ATP_PPHydrolase-like"/>
</dbReference>
<evidence type="ECO:0000256" key="13">
    <source>
        <dbReference type="ARBA" id="ARBA00023102"/>
    </source>
</evidence>
<dbReference type="HAMAP" id="MF_01021">
    <property type="entry name" value="HisI"/>
    <property type="match status" value="1"/>
</dbReference>
<dbReference type="PANTHER" id="PTHR42945:SF9">
    <property type="entry name" value="HISTIDINE BIOSYNTHESIS BIFUNCTIONAL PROTEIN HISIE"/>
    <property type="match status" value="1"/>
</dbReference>
<dbReference type="FunFam" id="3.10.20.810:FF:000001">
    <property type="entry name" value="Histidine biosynthesis bifunctional protein HisIE"/>
    <property type="match status" value="1"/>
</dbReference>
<dbReference type="EC" id="3.5.4.19" evidence="15"/>
<comment type="catalytic activity">
    <reaction evidence="2 15">
        <text>1-(5-phospho-beta-D-ribosyl)-ATP + H2O = 1-(5-phospho-beta-D-ribosyl)-5'-AMP + diphosphate + H(+)</text>
        <dbReference type="Rhea" id="RHEA:22828"/>
        <dbReference type="ChEBI" id="CHEBI:15377"/>
        <dbReference type="ChEBI" id="CHEBI:15378"/>
        <dbReference type="ChEBI" id="CHEBI:33019"/>
        <dbReference type="ChEBI" id="CHEBI:59457"/>
        <dbReference type="ChEBI" id="CHEBI:73183"/>
        <dbReference type="EC" id="3.6.1.31"/>
    </reaction>
</comment>
<dbReference type="FunFam" id="1.10.287.1080:FF:000002">
    <property type="entry name" value="Histidine biosynthesis bifunctional protein HisIE"/>
    <property type="match status" value="1"/>
</dbReference>
<dbReference type="GO" id="GO:0005737">
    <property type="term" value="C:cytoplasm"/>
    <property type="evidence" value="ECO:0007669"/>
    <property type="project" value="UniProtKB-SubCell"/>
</dbReference>
<comment type="catalytic activity">
    <reaction evidence="1 15">
        <text>1-(5-phospho-beta-D-ribosyl)-5'-AMP + H2O = 1-(5-phospho-beta-D-ribosyl)-5-[(5-phospho-beta-D-ribosylamino)methylideneamino]imidazole-4-carboxamide</text>
        <dbReference type="Rhea" id="RHEA:20049"/>
        <dbReference type="ChEBI" id="CHEBI:15377"/>
        <dbReference type="ChEBI" id="CHEBI:58435"/>
        <dbReference type="ChEBI" id="CHEBI:59457"/>
        <dbReference type="EC" id="3.5.4.19"/>
    </reaction>
</comment>
<dbReference type="InterPro" id="IPR026660">
    <property type="entry name" value="PRA-CH"/>
</dbReference>
<evidence type="ECO:0000256" key="1">
    <source>
        <dbReference type="ARBA" id="ARBA00000024"/>
    </source>
</evidence>
<dbReference type="HAMAP" id="MF_01020">
    <property type="entry name" value="HisE"/>
    <property type="match status" value="1"/>
</dbReference>
<proteinExistence type="inferred from homology"/>
<keyword evidence="10 15" id="KW-0547">Nucleotide-binding</keyword>
<dbReference type="Proteomes" id="UP000198935">
    <property type="component" value="Unassembled WGS sequence"/>
</dbReference>
<evidence type="ECO:0000256" key="4">
    <source>
        <dbReference type="ARBA" id="ARBA00005169"/>
    </source>
</evidence>
<dbReference type="Pfam" id="PF01502">
    <property type="entry name" value="PRA-CH"/>
    <property type="match status" value="1"/>
</dbReference>
<evidence type="ECO:0000256" key="6">
    <source>
        <dbReference type="ARBA" id="ARBA00007731"/>
    </source>
</evidence>
<evidence type="ECO:0000256" key="12">
    <source>
        <dbReference type="ARBA" id="ARBA00022840"/>
    </source>
</evidence>
<evidence type="ECO:0000256" key="11">
    <source>
        <dbReference type="ARBA" id="ARBA00022801"/>
    </source>
</evidence>
<dbReference type="InterPro" id="IPR023019">
    <property type="entry name" value="His_synth_HisIE"/>
</dbReference>
<evidence type="ECO:0000256" key="14">
    <source>
        <dbReference type="ARBA" id="ARBA00023268"/>
    </source>
</evidence>
<dbReference type="SUPFAM" id="SSF141734">
    <property type="entry name" value="HisI-like"/>
    <property type="match status" value="1"/>
</dbReference>
<protein>
    <recommendedName>
        <fullName evidence="15">Histidine biosynthesis bifunctional protein HisIE</fullName>
    </recommendedName>
    <domain>
        <recommendedName>
            <fullName evidence="15">Phosphoribosyl-AMP cyclohydrolase</fullName>
            <shortName evidence="15">PRA-CH</shortName>
            <ecNumber evidence="15">3.5.4.19</ecNumber>
        </recommendedName>
    </domain>
    <domain>
        <recommendedName>
            <fullName evidence="15">Phosphoribosyl-ATP pyrophosphatase</fullName>
            <shortName evidence="15">PRA-PH</shortName>
            <ecNumber evidence="15">3.6.1.31</ecNumber>
        </recommendedName>
    </domain>
</protein>
<dbReference type="InterPro" id="IPR038019">
    <property type="entry name" value="PRib_AMP_CycHydrolase_sf"/>
</dbReference>
<feature type="domain" description="Phosphoribosyl-AMP cyclohydrolase" evidence="16">
    <location>
        <begin position="30"/>
        <end position="101"/>
    </location>
</feature>
<keyword evidence="11 15" id="KW-0378">Hydrolase</keyword>
<keyword evidence="12 15" id="KW-0067">ATP-binding</keyword>
<dbReference type="GO" id="GO:0004636">
    <property type="term" value="F:phosphoribosyl-ATP diphosphatase activity"/>
    <property type="evidence" value="ECO:0007669"/>
    <property type="project" value="UniProtKB-UniRule"/>
</dbReference>
<dbReference type="EMBL" id="FNPI01000010">
    <property type="protein sequence ID" value="SDZ34675.1"/>
    <property type="molecule type" value="Genomic_DNA"/>
</dbReference>
<evidence type="ECO:0000259" key="16">
    <source>
        <dbReference type="Pfam" id="PF01502"/>
    </source>
</evidence>
<keyword evidence="18" id="KW-1185">Reference proteome</keyword>
<dbReference type="HAMAP" id="MF_01019">
    <property type="entry name" value="HisIE"/>
    <property type="match status" value="1"/>
</dbReference>
<dbReference type="PANTHER" id="PTHR42945">
    <property type="entry name" value="HISTIDINE BIOSYNTHESIS BIFUNCTIONAL PROTEIN"/>
    <property type="match status" value="1"/>
</dbReference>
<dbReference type="GO" id="GO:0000105">
    <property type="term" value="P:L-histidine biosynthetic process"/>
    <property type="evidence" value="ECO:0007669"/>
    <property type="project" value="UniProtKB-UniRule"/>
</dbReference>
<keyword evidence="13 15" id="KW-0368">Histidine biosynthesis</keyword>
<evidence type="ECO:0000256" key="2">
    <source>
        <dbReference type="ARBA" id="ARBA00001460"/>
    </source>
</evidence>
<dbReference type="CDD" id="cd11534">
    <property type="entry name" value="NTP-PPase_HisIE_like"/>
    <property type="match status" value="1"/>
</dbReference>
<evidence type="ECO:0000256" key="7">
    <source>
        <dbReference type="ARBA" id="ARBA00008299"/>
    </source>
</evidence>
<organism evidence="17 18">
    <name type="scientific">Evansella caseinilytica</name>
    <dbReference type="NCBI Taxonomy" id="1503961"/>
    <lineage>
        <taxon>Bacteria</taxon>
        <taxon>Bacillati</taxon>
        <taxon>Bacillota</taxon>
        <taxon>Bacilli</taxon>
        <taxon>Bacillales</taxon>
        <taxon>Bacillaceae</taxon>
        <taxon>Evansella</taxon>
    </lineage>
</organism>
<dbReference type="Gene3D" id="3.10.20.810">
    <property type="entry name" value="Phosphoribosyl-AMP cyclohydrolase"/>
    <property type="match status" value="1"/>
</dbReference>
<evidence type="ECO:0000256" key="9">
    <source>
        <dbReference type="ARBA" id="ARBA00022605"/>
    </source>
</evidence>
<dbReference type="InterPro" id="IPR008179">
    <property type="entry name" value="HisE"/>
</dbReference>
<dbReference type="AlphaFoldDB" id="A0A1H3SAU6"/>
<gene>
    <name evidence="15" type="primary">hisI</name>
    <name evidence="15" type="synonym">hisIE</name>
    <name evidence="17" type="ORF">SAMN05421736_11092</name>
</gene>
<evidence type="ECO:0000313" key="17">
    <source>
        <dbReference type="EMBL" id="SDZ34675.1"/>
    </source>
</evidence>
<dbReference type="GO" id="GO:0005524">
    <property type="term" value="F:ATP binding"/>
    <property type="evidence" value="ECO:0007669"/>
    <property type="project" value="UniProtKB-KW"/>
</dbReference>
<evidence type="ECO:0000256" key="15">
    <source>
        <dbReference type="HAMAP-Rule" id="MF_01019"/>
    </source>
</evidence>
<keyword evidence="8 15" id="KW-0963">Cytoplasm</keyword>
<dbReference type="NCBIfam" id="NF002747">
    <property type="entry name" value="PRK02759.1"/>
    <property type="match status" value="1"/>
</dbReference>
<dbReference type="SUPFAM" id="SSF101386">
    <property type="entry name" value="all-alpha NTP pyrophosphatases"/>
    <property type="match status" value="1"/>
</dbReference>
<feature type="region of interest" description="Phosphoribosyl-AMP cyclohydrolase" evidence="15">
    <location>
        <begin position="1"/>
        <end position="136"/>
    </location>
</feature>
<comment type="subcellular location">
    <subcellularLocation>
        <location evidence="3 15">Cytoplasm</location>
    </subcellularLocation>
</comment>
<comment type="pathway">
    <text evidence="4 15">Amino-acid biosynthesis; L-histidine biosynthesis; L-histidine from 5-phospho-alpha-D-ribose 1-diphosphate: step 3/9.</text>
</comment>
<dbReference type="InterPro" id="IPR002496">
    <property type="entry name" value="PRib_AMP_CycHydrolase_dom"/>
</dbReference>
<evidence type="ECO:0000256" key="8">
    <source>
        <dbReference type="ARBA" id="ARBA00022490"/>
    </source>
</evidence>
<feature type="region of interest" description="Phosphoribosyl-ATP pyrophosphohydrolase" evidence="15">
    <location>
        <begin position="137"/>
        <end position="226"/>
    </location>
</feature>
<evidence type="ECO:0000256" key="10">
    <source>
        <dbReference type="ARBA" id="ARBA00022741"/>
    </source>
</evidence>
<comment type="similarity">
    <text evidence="6 15">In the C-terminal section; belongs to the PRA-PH family.</text>
</comment>
<dbReference type="UniPathway" id="UPA00031">
    <property type="reaction ID" value="UER00007"/>
</dbReference>
<dbReference type="NCBIfam" id="NF000768">
    <property type="entry name" value="PRK00051.1"/>
    <property type="match status" value="1"/>
</dbReference>
<dbReference type="EC" id="3.6.1.31" evidence="15"/>
<dbReference type="Pfam" id="PF01503">
    <property type="entry name" value="PRA-PH"/>
    <property type="match status" value="1"/>
</dbReference>
<dbReference type="GO" id="GO:0004635">
    <property type="term" value="F:phosphoribosyl-AMP cyclohydrolase activity"/>
    <property type="evidence" value="ECO:0007669"/>
    <property type="project" value="UniProtKB-UniRule"/>
</dbReference>
<dbReference type="STRING" id="1503961.SAMN05421736_11092"/>
<name>A0A1H3SAU6_9BACI</name>
<sequence length="226" mass="25621">MINMEAVRFDEKGLIPTVVQDWQSKEVLTVAYMNKESLEKSIATGETWFYSRSRQALWHKGETSGNTQRIVGMMLDCDQDALVVTVEPNGPACHNGTFSCFSNEEQLAAVDNKSKDNTGNSESEQSAAADEERFAIIRKLERLIAERETERPEGSYTTYLFNEGVDKILKKIGEEAAEVIIAAKNRSKEELTWESADLLYHWLVLLREQQLPLDAVLQRLADRHGH</sequence>
<reference evidence="18" key="1">
    <citation type="submission" date="2016-10" db="EMBL/GenBank/DDBJ databases">
        <authorList>
            <person name="Varghese N."/>
            <person name="Submissions S."/>
        </authorList>
    </citation>
    <scope>NUCLEOTIDE SEQUENCE [LARGE SCALE GENOMIC DNA]</scope>
    <source>
        <strain evidence="18">SP</strain>
    </source>
</reference>
<comment type="pathway">
    <text evidence="5 15">Amino-acid biosynthesis; L-histidine biosynthesis; L-histidine from 5-phospho-alpha-D-ribose 1-diphosphate: step 2/9.</text>
</comment>
<evidence type="ECO:0000256" key="3">
    <source>
        <dbReference type="ARBA" id="ARBA00004496"/>
    </source>
</evidence>
<keyword evidence="9 15" id="KW-0028">Amino-acid biosynthesis</keyword>
<dbReference type="Gene3D" id="1.10.287.1080">
    <property type="entry name" value="MazG-like"/>
    <property type="match status" value="1"/>
</dbReference>
<evidence type="ECO:0000313" key="18">
    <source>
        <dbReference type="Proteomes" id="UP000198935"/>
    </source>
</evidence>
<accession>A0A1H3SAU6</accession>
<evidence type="ECO:0000256" key="5">
    <source>
        <dbReference type="ARBA" id="ARBA00005204"/>
    </source>
</evidence>